<dbReference type="Proteomes" id="UP000199223">
    <property type="component" value="Unassembled WGS sequence"/>
</dbReference>
<sequence length="75" mass="8402">MKLTFSGPEHWLTYVTRPLAPFEREEAQAPFRAQVVRWQEEGLSPAEIMAQLSYCCIHPAQTPSGPAPATPHRAL</sequence>
<dbReference type="EMBL" id="FNZA01000001">
    <property type="protein sequence ID" value="SEI63186.1"/>
    <property type="molecule type" value="Genomic_DNA"/>
</dbReference>
<organism evidence="1 2">
    <name type="scientific">Deinococcus reticulitermitis</name>
    <dbReference type="NCBI Taxonomy" id="856736"/>
    <lineage>
        <taxon>Bacteria</taxon>
        <taxon>Thermotogati</taxon>
        <taxon>Deinococcota</taxon>
        <taxon>Deinococci</taxon>
        <taxon>Deinococcales</taxon>
        <taxon>Deinococcaceae</taxon>
        <taxon>Deinococcus</taxon>
    </lineage>
</organism>
<proteinExistence type="predicted"/>
<dbReference type="RefSeq" id="WP_092262606.1">
    <property type="nucleotide sequence ID" value="NZ_FNZA01000001.1"/>
</dbReference>
<reference evidence="2" key="1">
    <citation type="submission" date="2016-10" db="EMBL/GenBank/DDBJ databases">
        <authorList>
            <person name="Varghese N."/>
            <person name="Submissions S."/>
        </authorList>
    </citation>
    <scope>NUCLEOTIDE SEQUENCE [LARGE SCALE GENOMIC DNA]</scope>
    <source>
        <strain evidence="2">CGMCC 1.10218</strain>
    </source>
</reference>
<accession>A0A1H6S8R5</accession>
<evidence type="ECO:0000313" key="1">
    <source>
        <dbReference type="EMBL" id="SEI63186.1"/>
    </source>
</evidence>
<keyword evidence="2" id="KW-1185">Reference proteome</keyword>
<dbReference type="STRING" id="856736.SAMN04488058_101187"/>
<protein>
    <submittedName>
        <fullName evidence="1">Uncharacterized protein</fullName>
    </submittedName>
</protein>
<evidence type="ECO:0000313" key="2">
    <source>
        <dbReference type="Proteomes" id="UP000199223"/>
    </source>
</evidence>
<gene>
    <name evidence="1" type="ORF">SAMN04488058_101187</name>
</gene>
<dbReference type="OrthoDB" id="9911757at2"/>
<dbReference type="AlphaFoldDB" id="A0A1H6S8R5"/>
<name>A0A1H6S8R5_9DEIO</name>